<organism evidence="1 2">
    <name type="scientific">Halorussus limi</name>
    <dbReference type="NCBI Taxonomy" id="2938695"/>
    <lineage>
        <taxon>Archaea</taxon>
        <taxon>Methanobacteriati</taxon>
        <taxon>Methanobacteriota</taxon>
        <taxon>Stenosarchaea group</taxon>
        <taxon>Halobacteria</taxon>
        <taxon>Halobacteriales</taxon>
        <taxon>Haladaptataceae</taxon>
        <taxon>Halorussus</taxon>
    </lineage>
</organism>
<keyword evidence="2" id="KW-1185">Reference proteome</keyword>
<dbReference type="RefSeq" id="WP_248649032.1">
    <property type="nucleotide sequence ID" value="NZ_CP096659.1"/>
</dbReference>
<dbReference type="EMBL" id="CP096659">
    <property type="protein sequence ID" value="UPV72973.1"/>
    <property type="molecule type" value="Genomic_DNA"/>
</dbReference>
<sequence length="232" mass="26509">MKFKIELTDEKVKIIANERSFVFETTSDGVTVGPDFTESNRHATILPGGKKNGKWGDYGIHVTEPNDEGENESITDSTYWRDDLETEAYLFTRTLGTARNAMEFDGDSIALVNFEKVFDWARHWGIIATEGDAEVIRLSEVLAGLIDASEKERKSFVQDTTFEVDIKEAYAHGAQFAFNRSNGKLMLLHADGIVNELTIDTLLKGNRERMRKHEPFREWIDFLNCLFEEDEE</sequence>
<accession>A0A8U0HQF3</accession>
<dbReference type="Proteomes" id="UP000830729">
    <property type="component" value="Chromosome"/>
</dbReference>
<evidence type="ECO:0000313" key="1">
    <source>
        <dbReference type="EMBL" id="UPV72973.1"/>
    </source>
</evidence>
<gene>
    <name evidence="1" type="ORF">M0R89_10475</name>
</gene>
<protein>
    <submittedName>
        <fullName evidence="1">Uncharacterized protein</fullName>
    </submittedName>
</protein>
<dbReference type="KEGG" id="halx:M0R89_10475"/>
<evidence type="ECO:0000313" key="2">
    <source>
        <dbReference type="Proteomes" id="UP000830729"/>
    </source>
</evidence>
<name>A0A8U0HQF3_9EURY</name>
<reference evidence="1 2" key="1">
    <citation type="submission" date="2022-04" db="EMBL/GenBank/DDBJ databases">
        <title>Diverse halophilic archaea isolated from saline environments.</title>
        <authorList>
            <person name="Cui H.-L."/>
        </authorList>
    </citation>
    <scope>NUCLEOTIDE SEQUENCE [LARGE SCALE GENOMIC DNA]</scope>
    <source>
        <strain evidence="1 2">XZYJT49</strain>
    </source>
</reference>
<dbReference type="AlphaFoldDB" id="A0A8U0HQF3"/>
<proteinExistence type="predicted"/>
<dbReference type="GeneID" id="72185628"/>